<evidence type="ECO:0000313" key="2">
    <source>
        <dbReference type="EMBL" id="CAG8804120.1"/>
    </source>
</evidence>
<keyword evidence="3" id="KW-1185">Reference proteome</keyword>
<feature type="region of interest" description="Disordered" evidence="1">
    <location>
        <begin position="29"/>
        <end position="53"/>
    </location>
</feature>
<organism evidence="2 3">
    <name type="scientific">Dentiscutata erythropus</name>
    <dbReference type="NCBI Taxonomy" id="1348616"/>
    <lineage>
        <taxon>Eukaryota</taxon>
        <taxon>Fungi</taxon>
        <taxon>Fungi incertae sedis</taxon>
        <taxon>Mucoromycota</taxon>
        <taxon>Glomeromycotina</taxon>
        <taxon>Glomeromycetes</taxon>
        <taxon>Diversisporales</taxon>
        <taxon>Gigasporaceae</taxon>
        <taxon>Dentiscutata</taxon>
    </lineage>
</organism>
<sequence length="53" mass="5830">TVKGSTGIDGFDVVYCQIVDGKKVGTAKAEMDERKDYQKPADMDNASKTFDVR</sequence>
<comment type="caution">
    <text evidence="2">The sequence shown here is derived from an EMBL/GenBank/DDBJ whole genome shotgun (WGS) entry which is preliminary data.</text>
</comment>
<dbReference type="Proteomes" id="UP000789405">
    <property type="component" value="Unassembled WGS sequence"/>
</dbReference>
<protein>
    <submittedName>
        <fullName evidence="2">1613_t:CDS:1</fullName>
    </submittedName>
</protein>
<accession>A0A9N9K1E9</accession>
<evidence type="ECO:0000313" key="3">
    <source>
        <dbReference type="Proteomes" id="UP000789405"/>
    </source>
</evidence>
<dbReference type="AlphaFoldDB" id="A0A9N9K1E9"/>
<gene>
    <name evidence="2" type="ORF">DERYTH_LOCUS24032</name>
</gene>
<dbReference type="EMBL" id="CAJVPY010038646">
    <property type="protein sequence ID" value="CAG8804120.1"/>
    <property type="molecule type" value="Genomic_DNA"/>
</dbReference>
<feature type="compositionally biased region" description="Basic and acidic residues" evidence="1">
    <location>
        <begin position="29"/>
        <end position="42"/>
    </location>
</feature>
<proteinExistence type="predicted"/>
<name>A0A9N9K1E9_9GLOM</name>
<evidence type="ECO:0000256" key="1">
    <source>
        <dbReference type="SAM" id="MobiDB-lite"/>
    </source>
</evidence>
<feature type="non-terminal residue" evidence="2">
    <location>
        <position position="1"/>
    </location>
</feature>
<reference evidence="2" key="1">
    <citation type="submission" date="2021-06" db="EMBL/GenBank/DDBJ databases">
        <authorList>
            <person name="Kallberg Y."/>
            <person name="Tangrot J."/>
            <person name="Rosling A."/>
        </authorList>
    </citation>
    <scope>NUCLEOTIDE SEQUENCE</scope>
    <source>
        <strain evidence="2">MA453B</strain>
    </source>
</reference>